<protein>
    <submittedName>
        <fullName evidence="5">T9SS type A sorting domain-containing protein</fullName>
    </submittedName>
</protein>
<evidence type="ECO:0000259" key="4">
    <source>
        <dbReference type="PROSITE" id="PS52035"/>
    </source>
</evidence>
<dbReference type="PANTHER" id="PTHR11532">
    <property type="entry name" value="PROTEASE M14 CARBOXYPEPTIDASE"/>
    <property type="match status" value="1"/>
</dbReference>
<dbReference type="PROSITE" id="PS52035">
    <property type="entry name" value="PEPTIDASE_M14"/>
    <property type="match status" value="1"/>
</dbReference>
<evidence type="ECO:0000256" key="2">
    <source>
        <dbReference type="ARBA" id="ARBA00023180"/>
    </source>
</evidence>
<dbReference type="GO" id="GO:0008270">
    <property type="term" value="F:zinc ion binding"/>
    <property type="evidence" value="ECO:0007669"/>
    <property type="project" value="InterPro"/>
</dbReference>
<dbReference type="InterPro" id="IPR008969">
    <property type="entry name" value="CarboxyPept-like_regulatory"/>
</dbReference>
<dbReference type="Proteomes" id="UP000886050">
    <property type="component" value="Unassembled WGS sequence"/>
</dbReference>
<reference evidence="5" key="1">
    <citation type="journal article" date="2020" name="mSystems">
        <title>Genome- and Community-Level Interaction Insights into Carbon Utilization and Element Cycling Functions of Hydrothermarchaeota in Hydrothermal Sediment.</title>
        <authorList>
            <person name="Zhou Z."/>
            <person name="Liu Y."/>
            <person name="Xu W."/>
            <person name="Pan J."/>
            <person name="Luo Z.H."/>
            <person name="Li M."/>
        </authorList>
    </citation>
    <scope>NUCLEOTIDE SEQUENCE [LARGE SCALE GENOMIC DNA]</scope>
    <source>
        <strain evidence="5">HyVt-96</strain>
    </source>
</reference>
<dbReference type="Gene3D" id="2.60.40.1120">
    <property type="entry name" value="Carboxypeptidase-like, regulatory domain"/>
    <property type="match status" value="1"/>
</dbReference>
<dbReference type="Pfam" id="PF18962">
    <property type="entry name" value="Por_Secre_tail"/>
    <property type="match status" value="1"/>
</dbReference>
<dbReference type="Pfam" id="PF00246">
    <property type="entry name" value="Peptidase_M14"/>
    <property type="match status" value="1"/>
</dbReference>
<evidence type="ECO:0000256" key="1">
    <source>
        <dbReference type="ARBA" id="ARBA00005988"/>
    </source>
</evidence>
<keyword evidence="2" id="KW-0325">Glycoprotein</keyword>
<evidence type="ECO:0000256" key="3">
    <source>
        <dbReference type="PROSITE-ProRule" id="PRU01379"/>
    </source>
</evidence>
<evidence type="ECO:0000313" key="5">
    <source>
        <dbReference type="EMBL" id="HHF53229.1"/>
    </source>
</evidence>
<comment type="similarity">
    <text evidence="1 3">Belongs to the peptidase M14 family.</text>
</comment>
<dbReference type="InterPro" id="IPR050753">
    <property type="entry name" value="Peptidase_M14_domain"/>
</dbReference>
<feature type="active site" description="Proton donor/acceptor" evidence="3">
    <location>
        <position position="328"/>
    </location>
</feature>
<dbReference type="InterPro" id="IPR057246">
    <property type="entry name" value="CARBOXYPEPT_ZN_1"/>
</dbReference>
<accession>A0A7V5HMY5</accession>
<dbReference type="Pfam" id="PF13620">
    <property type="entry name" value="CarboxypepD_reg"/>
    <property type="match status" value="1"/>
</dbReference>
<dbReference type="InterPro" id="IPR026444">
    <property type="entry name" value="Secre_tail"/>
</dbReference>
<dbReference type="GO" id="GO:0006518">
    <property type="term" value="P:peptide metabolic process"/>
    <property type="evidence" value="ECO:0007669"/>
    <property type="project" value="TreeGrafter"/>
</dbReference>
<proteinExistence type="inferred from homology"/>
<dbReference type="NCBIfam" id="TIGR04183">
    <property type="entry name" value="Por_Secre_tail"/>
    <property type="match status" value="1"/>
</dbReference>
<dbReference type="PRINTS" id="PR00765">
    <property type="entry name" value="CRBOXYPTASEA"/>
</dbReference>
<dbReference type="InterPro" id="IPR000834">
    <property type="entry name" value="Peptidase_M14"/>
</dbReference>
<dbReference type="GO" id="GO:0005615">
    <property type="term" value="C:extracellular space"/>
    <property type="evidence" value="ECO:0007669"/>
    <property type="project" value="TreeGrafter"/>
</dbReference>
<organism evidence="5">
    <name type="scientific">candidate division WOR-3 bacterium</name>
    <dbReference type="NCBI Taxonomy" id="2052148"/>
    <lineage>
        <taxon>Bacteria</taxon>
        <taxon>Bacteria division WOR-3</taxon>
    </lineage>
</organism>
<dbReference type="PANTHER" id="PTHR11532:SF57">
    <property type="entry name" value="CARBOXYPEPTIDASE D, B"/>
    <property type="match status" value="1"/>
</dbReference>
<dbReference type="GO" id="GO:0004181">
    <property type="term" value="F:metallocarboxypeptidase activity"/>
    <property type="evidence" value="ECO:0007669"/>
    <property type="project" value="InterPro"/>
</dbReference>
<dbReference type="GO" id="GO:0016485">
    <property type="term" value="P:protein processing"/>
    <property type="evidence" value="ECO:0007669"/>
    <property type="project" value="TreeGrafter"/>
</dbReference>
<dbReference type="PROSITE" id="PS00132">
    <property type="entry name" value="CARBOXYPEPT_ZN_1"/>
    <property type="match status" value="1"/>
</dbReference>
<gene>
    <name evidence="5" type="ORF">ENL43_02555</name>
</gene>
<dbReference type="EMBL" id="DRTX01000132">
    <property type="protein sequence ID" value="HHF53229.1"/>
    <property type="molecule type" value="Genomic_DNA"/>
</dbReference>
<dbReference type="SUPFAM" id="SSF49464">
    <property type="entry name" value="Carboxypeptidase regulatory domain-like"/>
    <property type="match status" value="1"/>
</dbReference>
<dbReference type="SUPFAM" id="SSF53187">
    <property type="entry name" value="Zn-dependent exopeptidases"/>
    <property type="match status" value="1"/>
</dbReference>
<sequence length="1012" mass="114182">MKKLTLCILSVFFVLVSILPLKAEKLIETNIKKQEWYRIKTQFPHAHIENVTQDGFVILLAEDTEIEKIVKSGYSVKIIEDVGEKKRLYYNTKSEYHTFDEFVSEYDSLARAHPDIALLDTIGYSVEGRPILVMKVSDNPEIQEPEPEVRIVGTHHGNEWISAEIPILLTRWLLDNYGINDTATYLVNNREIYIMPIFNPDGHVAQTRSNANGIDLNRNYGYMWNGDGGDTEPYGQPETQAMYEFSQKHNFILSLSFHSYGEVVNYVWNYTPVRTADDRYNNLVYLYSQDYASFNGYWVTEGYDWYQTRGDLNDFSYGINGDIDWTIELGEEFIPPASQIDTIWLENKYAITDLIKKSGQGIAGFVIDSTTGDTIREARITVYPVDWVIWTDRISGDFMRALLPGTYSIKVEANGYLTKTINEIVVNPDTLTWLNVYLLPSTETNKYALKPVSVIINASNYSRITTDTFMTHYMLGEPDGKFVYLGVGGWVVLDMGENSPAEALLTIYEGDDGNPGEGYTVYASNNWRTGWQMVGSANGTHTFNLTGSFRYIKIVDDGDGDYTLPNCGFDLDAVESSTPNEVLLSIISYEIHDPDGDNDGKLDPGEAGYMLFTIKNLGQTTAYNVSVHPYENDAYLSVQDTTFTLSQLSGGTTYTDSFRIEASYATPMGYKTSIFFSLQATDYSSIDSVELQIGERGPDVPQGPDLYGYYAYDNADSIYTEWEPYNWFEIENLGLHLNISSNDDDVTTVSLPFTFRFYGTDYNQVSICTNGWIAMGSTSETDYTNNPIPSSSNPPALIAPFFDDLSPIANGDIYVYYDDTGNTFIIEWKNVYHYSLSVPETFEVILRDPSFYPTITGDGEIIFQYQTVSDPSSCTIGIEKPDHSTGLQYVYNQTYDSTALSPLAAGRIIKLTTDPPELTSISENKSKFKNKLFYISGVAKSGALTVNFSEELKFPAKYTIYNIQGRKIQLGKINAGKKTVYIKVENLPQGVYFLKIEAQRKAKTEKFIKIGK</sequence>
<feature type="domain" description="Peptidase M14" evidence="4">
    <location>
        <begin position="95"/>
        <end position="358"/>
    </location>
</feature>
<dbReference type="AlphaFoldDB" id="A0A7V5HMY5"/>
<comment type="caution">
    <text evidence="5">The sequence shown here is derived from an EMBL/GenBank/DDBJ whole genome shotgun (WGS) entry which is preliminary data.</text>
</comment>
<name>A0A7V5HMY5_UNCW3</name>
<dbReference type="Gene3D" id="3.40.630.10">
    <property type="entry name" value="Zn peptidases"/>
    <property type="match status" value="1"/>
</dbReference>
<dbReference type="SMART" id="SM00631">
    <property type="entry name" value="Zn_pept"/>
    <property type="match status" value="1"/>
</dbReference>